<reference evidence="9" key="2">
    <citation type="submission" date="2025-09" db="UniProtKB">
        <authorList>
            <consortium name="Ensembl"/>
        </authorList>
    </citation>
    <scope>IDENTIFICATION</scope>
</reference>
<evidence type="ECO:0000256" key="5">
    <source>
        <dbReference type="SAM" id="Coils"/>
    </source>
</evidence>
<keyword evidence="3 6" id="KW-1133">Transmembrane helix</keyword>
<comment type="subcellular location">
    <subcellularLocation>
        <location evidence="1">Nucleus inner membrane</location>
    </subcellularLocation>
</comment>
<dbReference type="InterPro" id="IPR045119">
    <property type="entry name" value="SUN1-5"/>
</dbReference>
<evidence type="ECO:0000313" key="9">
    <source>
        <dbReference type="Ensembl" id="ENSACOP00000019205.1"/>
    </source>
</evidence>
<reference evidence="9" key="1">
    <citation type="submission" date="2025-08" db="UniProtKB">
        <authorList>
            <consortium name="Ensembl"/>
        </authorList>
    </citation>
    <scope>IDENTIFICATION</scope>
</reference>
<evidence type="ECO:0000256" key="3">
    <source>
        <dbReference type="ARBA" id="ARBA00022989"/>
    </source>
</evidence>
<dbReference type="AlphaFoldDB" id="A0A8B9G502"/>
<evidence type="ECO:0000259" key="8">
    <source>
        <dbReference type="PROSITE" id="PS51469"/>
    </source>
</evidence>
<dbReference type="GO" id="GO:0043495">
    <property type="term" value="F:protein-membrane adaptor activity"/>
    <property type="evidence" value="ECO:0007669"/>
    <property type="project" value="TreeGrafter"/>
</dbReference>
<dbReference type="PROSITE" id="PS51469">
    <property type="entry name" value="SUN"/>
    <property type="match status" value="1"/>
</dbReference>
<feature type="domain" description="SUN" evidence="8">
    <location>
        <begin position="238"/>
        <end position="341"/>
    </location>
</feature>
<dbReference type="GO" id="GO:0005637">
    <property type="term" value="C:nuclear inner membrane"/>
    <property type="evidence" value="ECO:0007669"/>
    <property type="project" value="UniProtKB-SubCell"/>
</dbReference>
<evidence type="ECO:0000256" key="6">
    <source>
        <dbReference type="SAM" id="Phobius"/>
    </source>
</evidence>
<dbReference type="InterPro" id="IPR012919">
    <property type="entry name" value="SUN_dom"/>
</dbReference>
<keyword evidence="2 6" id="KW-0812">Transmembrane</keyword>
<evidence type="ECO:0000256" key="7">
    <source>
        <dbReference type="SAM" id="SignalP"/>
    </source>
</evidence>
<dbReference type="Proteomes" id="UP000694522">
    <property type="component" value="Unplaced"/>
</dbReference>
<evidence type="ECO:0000256" key="4">
    <source>
        <dbReference type="ARBA" id="ARBA00023136"/>
    </source>
</evidence>
<feature type="transmembrane region" description="Helical" evidence="6">
    <location>
        <begin position="84"/>
        <end position="112"/>
    </location>
</feature>
<protein>
    <recommendedName>
        <fullName evidence="8">SUN domain-containing protein</fullName>
    </recommendedName>
</protein>
<dbReference type="PANTHER" id="PTHR12911">
    <property type="entry name" value="SAD1/UNC-84-LIKE PROTEIN-RELATED"/>
    <property type="match status" value="1"/>
</dbReference>
<dbReference type="GO" id="GO:0034993">
    <property type="term" value="C:meiotic nuclear membrane microtubule tethering complex"/>
    <property type="evidence" value="ECO:0007669"/>
    <property type="project" value="TreeGrafter"/>
</dbReference>
<feature type="chain" id="PRO_5034664976" description="SUN domain-containing protein" evidence="7">
    <location>
        <begin position="25"/>
        <end position="341"/>
    </location>
</feature>
<sequence length="341" mass="38007">MTRPQHLQVSSALVLAAKSLGVTSESCTVPEAWQNGPSVWRNAGCPALHPREVVPRTWCLPPCREPKHSWLSALEKRPQESGLAFLWFLCPGSVFSLVCHLAGTLASLWRYLLITCVFTVQKMAVHKKRCLKFVVFLLPVVLGGVYCGTSLPVWTMWAKAQREDLTLTSAAETKMLRNLHTFLTEHSQMLQFLLEEVAQLRVEISSLKKEEQGLNQAALELASEIYFGRSDWALKTSGATIDMQRTSKTYNCKENWVCRVLEFFCTPKPPDTILQPDVSPGNCWPLQGQQGQVVIRLPARVHLTAVSVQHISKEVSPSGTVISAPRDIAVFDTSWGLEVPS</sequence>
<keyword evidence="4 6" id="KW-0472">Membrane</keyword>
<feature type="transmembrane region" description="Helical" evidence="6">
    <location>
        <begin position="133"/>
        <end position="157"/>
    </location>
</feature>
<dbReference type="PANTHER" id="PTHR12911:SF24">
    <property type="entry name" value="SUN DOMAIN-CONTAINING PROTEIN 3"/>
    <property type="match status" value="1"/>
</dbReference>
<proteinExistence type="predicted"/>
<evidence type="ECO:0000256" key="2">
    <source>
        <dbReference type="ARBA" id="ARBA00022692"/>
    </source>
</evidence>
<evidence type="ECO:0000256" key="1">
    <source>
        <dbReference type="ARBA" id="ARBA00004540"/>
    </source>
</evidence>
<keyword evidence="10" id="KW-1185">Reference proteome</keyword>
<dbReference type="Gene3D" id="2.60.120.260">
    <property type="entry name" value="Galactose-binding domain-like"/>
    <property type="match status" value="1"/>
</dbReference>
<dbReference type="Ensembl" id="ENSACOT00000019890.1">
    <property type="protein sequence ID" value="ENSACOP00000019205.1"/>
    <property type="gene ID" value="ENSACOG00000013222.1"/>
</dbReference>
<accession>A0A8B9G502</accession>
<keyword evidence="5" id="KW-0175">Coiled coil</keyword>
<keyword evidence="7" id="KW-0732">Signal</keyword>
<feature type="signal peptide" evidence="7">
    <location>
        <begin position="1"/>
        <end position="24"/>
    </location>
</feature>
<name>A0A8B9G502_9PSIT</name>
<organism evidence="9 10">
    <name type="scientific">Amazona collaria</name>
    <name type="common">yellow-billed parrot</name>
    <dbReference type="NCBI Taxonomy" id="241587"/>
    <lineage>
        <taxon>Eukaryota</taxon>
        <taxon>Metazoa</taxon>
        <taxon>Chordata</taxon>
        <taxon>Craniata</taxon>
        <taxon>Vertebrata</taxon>
        <taxon>Euteleostomi</taxon>
        <taxon>Archelosauria</taxon>
        <taxon>Archosauria</taxon>
        <taxon>Dinosauria</taxon>
        <taxon>Saurischia</taxon>
        <taxon>Theropoda</taxon>
        <taxon>Coelurosauria</taxon>
        <taxon>Aves</taxon>
        <taxon>Neognathae</taxon>
        <taxon>Neoaves</taxon>
        <taxon>Telluraves</taxon>
        <taxon>Australaves</taxon>
        <taxon>Psittaciformes</taxon>
        <taxon>Psittacidae</taxon>
        <taxon>Amazona</taxon>
    </lineage>
</organism>
<dbReference type="Pfam" id="PF07738">
    <property type="entry name" value="Sad1_UNC"/>
    <property type="match status" value="1"/>
</dbReference>
<feature type="coiled-coil region" evidence="5">
    <location>
        <begin position="183"/>
        <end position="217"/>
    </location>
</feature>
<evidence type="ECO:0000313" key="10">
    <source>
        <dbReference type="Proteomes" id="UP000694522"/>
    </source>
</evidence>